<dbReference type="PANTHER" id="PTHR36169">
    <property type="entry name" value="ETHANOLAMINE UTILIZATION PROTEIN EUTQ"/>
    <property type="match status" value="1"/>
</dbReference>
<proteinExistence type="predicted"/>
<dbReference type="STRING" id="1313296.SAMN05661091_2887"/>
<organism evidence="1 2">
    <name type="scientific">Paenibacillus uliginis N3/975</name>
    <dbReference type="NCBI Taxonomy" id="1313296"/>
    <lineage>
        <taxon>Bacteria</taxon>
        <taxon>Bacillati</taxon>
        <taxon>Bacillota</taxon>
        <taxon>Bacilli</taxon>
        <taxon>Bacillales</taxon>
        <taxon>Paenibacillaceae</taxon>
        <taxon>Paenibacillus</taxon>
    </lineage>
</organism>
<sequence length="218" mass="24060">MKKLICAADVEEWVASGQKRCCIDSNTIVTPAARDRAIELGLEFTNEPCGTMSSEAAGCETQNDLDMNAIFKFFKILSEKGLVEKLLGTTLEPPYQAETDPTGLKLVRGRTVKMEAYETGTYGSKVYRQEVIGKPDCSMSAGFLTVDHDSFEQETAHEETYIVLEGSLDVTLNKRTFTAHEGDVLFIPKGVKATKGSTDCARMFYMTFPAGDPDRKLQ</sequence>
<gene>
    <name evidence="1" type="ORF">SAMN05661091_2887</name>
</gene>
<dbReference type="Gene3D" id="2.60.120.10">
    <property type="entry name" value="Jelly Rolls"/>
    <property type="match status" value="1"/>
</dbReference>
<dbReference type="InterPro" id="IPR014710">
    <property type="entry name" value="RmlC-like_jellyroll"/>
</dbReference>
<evidence type="ECO:0000313" key="2">
    <source>
        <dbReference type="Proteomes" id="UP000192940"/>
    </source>
</evidence>
<dbReference type="PANTHER" id="PTHR36169:SF1">
    <property type="entry name" value="ACETATE KINASE EUTQ"/>
    <property type="match status" value="1"/>
</dbReference>
<dbReference type="Proteomes" id="UP000192940">
    <property type="component" value="Chromosome I"/>
</dbReference>
<accession>A0A1X7HGC8</accession>
<reference evidence="2" key="1">
    <citation type="submission" date="2017-04" db="EMBL/GenBank/DDBJ databases">
        <authorList>
            <person name="Varghese N."/>
            <person name="Submissions S."/>
        </authorList>
    </citation>
    <scope>NUCLEOTIDE SEQUENCE [LARGE SCALE GENOMIC DNA]</scope>
    <source>
        <strain evidence="2">N3/975</strain>
    </source>
</reference>
<evidence type="ECO:0000313" key="1">
    <source>
        <dbReference type="EMBL" id="SMF85135.1"/>
    </source>
</evidence>
<dbReference type="EMBL" id="LT840184">
    <property type="protein sequence ID" value="SMF85135.1"/>
    <property type="molecule type" value="Genomic_DNA"/>
</dbReference>
<dbReference type="AlphaFoldDB" id="A0A1X7HGC8"/>
<dbReference type="Pfam" id="PF06249">
    <property type="entry name" value="EutQ"/>
    <property type="match status" value="1"/>
</dbReference>
<dbReference type="InterPro" id="IPR011051">
    <property type="entry name" value="RmlC_Cupin_sf"/>
</dbReference>
<dbReference type="InterPro" id="IPR010424">
    <property type="entry name" value="EutQ"/>
</dbReference>
<dbReference type="CDD" id="cd02228">
    <property type="entry name" value="cupin_EutQ"/>
    <property type="match status" value="1"/>
</dbReference>
<protein>
    <submittedName>
        <fullName evidence="1">Transcriptional regulator</fullName>
    </submittedName>
</protein>
<dbReference type="RefSeq" id="WP_208919820.1">
    <property type="nucleotide sequence ID" value="NZ_LT840184.1"/>
</dbReference>
<name>A0A1X7HGC8_9BACL</name>
<dbReference type="SUPFAM" id="SSF51182">
    <property type="entry name" value="RmlC-like cupins"/>
    <property type="match status" value="1"/>
</dbReference>
<keyword evidence="2" id="KW-1185">Reference proteome</keyword>